<name>A0ABT1D0F5_9PROT</name>
<sequence length="146" mass="15716">MSRPVPFATTIEVRDTCLCLHVQRAARALARRFDEALRPAGLTNGQFSLLMALNRPEPARMAPLCRLLAMDRTTLTAALKPLERDGLVASEGDPTDRRSRLLRLTEAGQARLAAALPIWRETHAAVEAALAGLGADALRAGLLALA</sequence>
<dbReference type="PRINTS" id="PR00598">
    <property type="entry name" value="HTHMARR"/>
</dbReference>
<evidence type="ECO:0000259" key="1">
    <source>
        <dbReference type="PROSITE" id="PS50995"/>
    </source>
</evidence>
<dbReference type="Pfam" id="PF13463">
    <property type="entry name" value="HTH_27"/>
    <property type="match status" value="1"/>
</dbReference>
<dbReference type="Gene3D" id="1.10.10.10">
    <property type="entry name" value="Winged helix-like DNA-binding domain superfamily/Winged helix DNA-binding domain"/>
    <property type="match status" value="1"/>
</dbReference>
<evidence type="ECO:0000313" key="2">
    <source>
        <dbReference type="EMBL" id="MCO6415396.1"/>
    </source>
</evidence>
<protein>
    <submittedName>
        <fullName evidence="2">MarR family transcriptional regulator</fullName>
    </submittedName>
</protein>
<dbReference type="InterPro" id="IPR000835">
    <property type="entry name" value="HTH_MarR-typ"/>
</dbReference>
<dbReference type="SUPFAM" id="SSF46785">
    <property type="entry name" value="Winged helix' DNA-binding domain"/>
    <property type="match status" value="1"/>
</dbReference>
<dbReference type="RefSeq" id="WP_252951996.1">
    <property type="nucleotide sequence ID" value="NZ_JAFIRR010000024.1"/>
</dbReference>
<feature type="domain" description="HTH marR-type" evidence="1">
    <location>
        <begin position="15"/>
        <end position="146"/>
    </location>
</feature>
<dbReference type="PANTHER" id="PTHR33164:SF105">
    <property type="entry name" value="TRANSCRIPTIONAL REPRESSOR PROTEIN-RELATED"/>
    <property type="match status" value="1"/>
</dbReference>
<dbReference type="InterPro" id="IPR036388">
    <property type="entry name" value="WH-like_DNA-bd_sf"/>
</dbReference>
<comment type="caution">
    <text evidence="2">The sequence shown here is derived from an EMBL/GenBank/DDBJ whole genome shotgun (WGS) entry which is preliminary data.</text>
</comment>
<keyword evidence="3" id="KW-1185">Reference proteome</keyword>
<organism evidence="2 3">
    <name type="scientific">Siccirubricoccus soli</name>
    <dbReference type="NCBI Taxonomy" id="2899147"/>
    <lineage>
        <taxon>Bacteria</taxon>
        <taxon>Pseudomonadati</taxon>
        <taxon>Pseudomonadota</taxon>
        <taxon>Alphaproteobacteria</taxon>
        <taxon>Acetobacterales</taxon>
        <taxon>Roseomonadaceae</taxon>
        <taxon>Siccirubricoccus</taxon>
    </lineage>
</organism>
<dbReference type="InterPro" id="IPR039422">
    <property type="entry name" value="MarR/SlyA-like"/>
</dbReference>
<accession>A0ABT1D0F5</accession>
<evidence type="ECO:0000313" key="3">
    <source>
        <dbReference type="Proteomes" id="UP001523392"/>
    </source>
</evidence>
<dbReference type="PANTHER" id="PTHR33164">
    <property type="entry name" value="TRANSCRIPTIONAL REGULATOR, MARR FAMILY"/>
    <property type="match status" value="1"/>
</dbReference>
<dbReference type="SMART" id="SM00347">
    <property type="entry name" value="HTH_MARR"/>
    <property type="match status" value="1"/>
</dbReference>
<dbReference type="InterPro" id="IPR036390">
    <property type="entry name" value="WH_DNA-bd_sf"/>
</dbReference>
<reference evidence="2 3" key="1">
    <citation type="submission" date="2021-12" db="EMBL/GenBank/DDBJ databases">
        <title>Siccirubricoccus leaddurans sp. nov., a high concentration Zn2+ tolerance bacterium.</title>
        <authorList>
            <person name="Cao Y."/>
        </authorList>
    </citation>
    <scope>NUCLEOTIDE SEQUENCE [LARGE SCALE GENOMIC DNA]</scope>
    <source>
        <strain evidence="2 3">KC 17139</strain>
    </source>
</reference>
<dbReference type="EMBL" id="JAFIRR010000024">
    <property type="protein sequence ID" value="MCO6415396.1"/>
    <property type="molecule type" value="Genomic_DNA"/>
</dbReference>
<dbReference type="Proteomes" id="UP001523392">
    <property type="component" value="Unassembled WGS sequence"/>
</dbReference>
<dbReference type="PROSITE" id="PS50995">
    <property type="entry name" value="HTH_MARR_2"/>
    <property type="match status" value="1"/>
</dbReference>
<proteinExistence type="predicted"/>
<gene>
    <name evidence="2" type="ORF">JYK14_04290</name>
</gene>